<sequence length="99" mass="11282">MKNIQLVLDVAGVLITNFSPGFWHETASASGITYRELKRLFAAEIRKPLWTGEHGHLSWPTLTANGSDLSMRSWKHGVRRLADFQFIQVEHGMDFSRVN</sequence>
<evidence type="ECO:0000313" key="1">
    <source>
        <dbReference type="EMBL" id="KOR89743.1"/>
    </source>
</evidence>
<dbReference type="Proteomes" id="UP000036932">
    <property type="component" value="Unassembled WGS sequence"/>
</dbReference>
<dbReference type="EMBL" id="LIUT01000001">
    <property type="protein sequence ID" value="KOR89743.1"/>
    <property type="molecule type" value="Genomic_DNA"/>
</dbReference>
<gene>
    <name evidence="1" type="ORF">AM231_11770</name>
</gene>
<dbReference type="RefSeq" id="WP_054402774.1">
    <property type="nucleotide sequence ID" value="NZ_LIUT01000001.1"/>
</dbReference>
<protein>
    <submittedName>
        <fullName evidence="1">Uncharacterized protein</fullName>
    </submittedName>
</protein>
<comment type="caution">
    <text evidence="1">The sequence shown here is derived from an EMBL/GenBank/DDBJ whole genome shotgun (WGS) entry which is preliminary data.</text>
</comment>
<dbReference type="PATRIC" id="fig|1705565.3.peg.4364"/>
<accession>A0A0M1P5I4</accession>
<keyword evidence="2" id="KW-1185">Reference proteome</keyword>
<organism evidence="1 2">
    <name type="scientific">Paenibacillus solani</name>
    <dbReference type="NCBI Taxonomy" id="1705565"/>
    <lineage>
        <taxon>Bacteria</taxon>
        <taxon>Bacillati</taxon>
        <taxon>Bacillota</taxon>
        <taxon>Bacilli</taxon>
        <taxon>Bacillales</taxon>
        <taxon>Paenibacillaceae</taxon>
        <taxon>Paenibacillus</taxon>
    </lineage>
</organism>
<name>A0A0M1P5I4_9BACL</name>
<evidence type="ECO:0000313" key="2">
    <source>
        <dbReference type="Proteomes" id="UP000036932"/>
    </source>
</evidence>
<dbReference type="AlphaFoldDB" id="A0A0M1P5I4"/>
<dbReference type="OrthoDB" id="2856744at2"/>
<proteinExistence type="predicted"/>
<reference evidence="2" key="1">
    <citation type="submission" date="2015-08" db="EMBL/GenBank/DDBJ databases">
        <title>Genome sequencing project for genomic taxonomy and phylogenomics of Bacillus-like bacteria.</title>
        <authorList>
            <person name="Liu B."/>
            <person name="Wang J."/>
            <person name="Zhu Y."/>
            <person name="Liu G."/>
            <person name="Chen Q."/>
            <person name="Chen Z."/>
            <person name="Lan J."/>
            <person name="Che J."/>
            <person name="Ge C."/>
            <person name="Shi H."/>
            <person name="Pan Z."/>
            <person name="Liu X."/>
        </authorList>
    </citation>
    <scope>NUCLEOTIDE SEQUENCE [LARGE SCALE GENOMIC DNA]</scope>
    <source>
        <strain evidence="2">FJAT-22460</strain>
    </source>
</reference>